<dbReference type="InterPro" id="IPR001901">
    <property type="entry name" value="Translocase_SecE/Sec61-g"/>
</dbReference>
<dbReference type="EMBL" id="LBNE01000010">
    <property type="protein sequence ID" value="KKO71056.1"/>
    <property type="molecule type" value="Genomic_DNA"/>
</dbReference>
<comment type="caution">
    <text evidence="10">The sequence shown here is derived from an EMBL/GenBank/DDBJ whole genome shotgun (WGS) entry which is preliminary data.</text>
</comment>
<dbReference type="STRING" id="206506.AAV32_13850"/>
<feature type="transmembrane region" description="Helical" evidence="9">
    <location>
        <begin position="18"/>
        <end position="35"/>
    </location>
</feature>
<dbReference type="GO" id="GO:0006605">
    <property type="term" value="P:protein targeting"/>
    <property type="evidence" value="ECO:0007669"/>
    <property type="project" value="UniProtKB-UniRule"/>
</dbReference>
<evidence type="ECO:0000256" key="1">
    <source>
        <dbReference type="ARBA" id="ARBA00004370"/>
    </source>
</evidence>
<sequence>MSNTNVETVSRTADRVKLVLAVLVVAAGIYGFSALSAQPLVARVSVFLGSLVLAAVIAWFSEPGRRFGAFAQASYEEVRRRVTWPTRKETVQMTGVVFAFVIVMSILLWFVDKIIQWGLYDLLMGWN</sequence>
<evidence type="ECO:0000256" key="6">
    <source>
        <dbReference type="ARBA" id="ARBA00022989"/>
    </source>
</evidence>
<keyword evidence="6 9" id="KW-1133">Transmembrane helix</keyword>
<dbReference type="InterPro" id="IPR005807">
    <property type="entry name" value="SecE_bac"/>
</dbReference>
<name>A0A171KQ89_9BURK</name>
<dbReference type="PANTHER" id="PTHR33910:SF1">
    <property type="entry name" value="PROTEIN TRANSLOCASE SUBUNIT SECE"/>
    <property type="match status" value="1"/>
</dbReference>
<dbReference type="GO" id="GO:0009306">
    <property type="term" value="P:protein secretion"/>
    <property type="evidence" value="ECO:0007669"/>
    <property type="project" value="UniProtKB-UniRule"/>
</dbReference>
<dbReference type="RefSeq" id="WP_068373390.1">
    <property type="nucleotide sequence ID" value="NZ_CBCSEB010000003.1"/>
</dbReference>
<evidence type="ECO:0000256" key="4">
    <source>
        <dbReference type="ARBA" id="ARBA00022692"/>
    </source>
</evidence>
<comment type="subcellular location">
    <subcellularLocation>
        <location evidence="1">Membrane</location>
    </subcellularLocation>
</comment>
<evidence type="ECO:0000256" key="3">
    <source>
        <dbReference type="ARBA" id="ARBA00022475"/>
    </source>
</evidence>
<feature type="transmembrane region" description="Helical" evidence="9">
    <location>
        <begin position="41"/>
        <end position="60"/>
    </location>
</feature>
<dbReference type="InterPro" id="IPR038379">
    <property type="entry name" value="SecE_sf"/>
</dbReference>
<gene>
    <name evidence="9" type="primary">secE</name>
    <name evidence="10" type="ORF">AAV32_13850</name>
    <name evidence="11" type="ORF">EV679_0252</name>
</gene>
<comment type="function">
    <text evidence="9">Essential subunit of the Sec protein translocation channel SecYEG. Clamps together the 2 halves of SecY. May contact the channel plug during translocation.</text>
</comment>
<accession>A0A171KQ89</accession>
<evidence type="ECO:0000313" key="10">
    <source>
        <dbReference type="EMBL" id="KKO71056.1"/>
    </source>
</evidence>
<evidence type="ECO:0000313" key="13">
    <source>
        <dbReference type="Proteomes" id="UP000292039"/>
    </source>
</evidence>
<keyword evidence="3 9" id="KW-1003">Cell membrane</keyword>
<protein>
    <recommendedName>
        <fullName evidence="9">Protein translocase subunit SecE</fullName>
    </recommendedName>
</protein>
<dbReference type="Proteomes" id="UP000078084">
    <property type="component" value="Unassembled WGS sequence"/>
</dbReference>
<comment type="caution">
    <text evidence="9">Lacks conserved residue(s) required for the propagation of feature annotation.</text>
</comment>
<dbReference type="GO" id="GO:0043952">
    <property type="term" value="P:protein transport by the Sec complex"/>
    <property type="evidence" value="ECO:0007669"/>
    <property type="project" value="UniProtKB-UniRule"/>
</dbReference>
<dbReference type="Pfam" id="PF00584">
    <property type="entry name" value="SecE"/>
    <property type="match status" value="1"/>
</dbReference>
<dbReference type="GeneID" id="99728222"/>
<keyword evidence="2 9" id="KW-0813">Transport</keyword>
<comment type="subunit">
    <text evidence="9">Component of the Sec protein translocase complex. Heterotrimer consisting of SecY, SecE and SecG subunits. The heterotrimers can form oligomers, although 1 heterotrimer is thought to be able to translocate proteins. Interacts with the ribosome. Interacts with SecDF, and other proteins may be involved. Interacts with SecA.</text>
</comment>
<proteinExistence type="inferred from homology"/>
<dbReference type="Gene3D" id="1.20.5.1030">
    <property type="entry name" value="Preprotein translocase secy subunit"/>
    <property type="match status" value="1"/>
</dbReference>
<keyword evidence="7 9" id="KW-0811">Translocation</keyword>
<dbReference type="GO" id="GO:0005886">
    <property type="term" value="C:plasma membrane"/>
    <property type="evidence" value="ECO:0007669"/>
    <property type="project" value="UniProtKB-UniRule"/>
</dbReference>
<evidence type="ECO:0000313" key="12">
    <source>
        <dbReference type="Proteomes" id="UP000078084"/>
    </source>
</evidence>
<dbReference type="PANTHER" id="PTHR33910">
    <property type="entry name" value="PROTEIN TRANSLOCASE SUBUNIT SECE"/>
    <property type="match status" value="1"/>
</dbReference>
<dbReference type="NCBIfam" id="NF004371">
    <property type="entry name" value="PRK05740.1-1"/>
    <property type="match status" value="1"/>
</dbReference>
<evidence type="ECO:0000256" key="5">
    <source>
        <dbReference type="ARBA" id="ARBA00022927"/>
    </source>
</evidence>
<reference evidence="11 13" key="2">
    <citation type="submission" date="2019-02" db="EMBL/GenBank/DDBJ databases">
        <title>Genomic Encyclopedia of Type Strains, Phase IV (KMG-IV): sequencing the most valuable type-strain genomes for metagenomic binning, comparative biology and taxonomic classification.</title>
        <authorList>
            <person name="Goeker M."/>
        </authorList>
    </citation>
    <scope>NUCLEOTIDE SEQUENCE [LARGE SCALE GENOMIC DNA]</scope>
    <source>
        <strain evidence="11 13">DSM 16618</strain>
    </source>
</reference>
<comment type="similarity">
    <text evidence="9">Belongs to the SecE/SEC61-gamma family.</text>
</comment>
<dbReference type="AlphaFoldDB" id="A0A171KQ89"/>
<evidence type="ECO:0000256" key="8">
    <source>
        <dbReference type="ARBA" id="ARBA00023136"/>
    </source>
</evidence>
<evidence type="ECO:0000313" key="11">
    <source>
        <dbReference type="EMBL" id="RZS73064.1"/>
    </source>
</evidence>
<keyword evidence="4 9" id="KW-0812">Transmembrane</keyword>
<keyword evidence="12" id="KW-1185">Reference proteome</keyword>
<dbReference type="GO" id="GO:0065002">
    <property type="term" value="P:intracellular protein transmembrane transport"/>
    <property type="evidence" value="ECO:0007669"/>
    <property type="project" value="UniProtKB-UniRule"/>
</dbReference>
<evidence type="ECO:0000256" key="9">
    <source>
        <dbReference type="HAMAP-Rule" id="MF_00422"/>
    </source>
</evidence>
<dbReference type="GO" id="GO:0008320">
    <property type="term" value="F:protein transmembrane transporter activity"/>
    <property type="evidence" value="ECO:0007669"/>
    <property type="project" value="UniProtKB-UniRule"/>
</dbReference>
<keyword evidence="5 9" id="KW-0653">Protein transport</keyword>
<dbReference type="PATRIC" id="fig|206506.3.peg.2950"/>
<keyword evidence="8 9" id="KW-0472">Membrane</keyword>
<evidence type="ECO:0000256" key="7">
    <source>
        <dbReference type="ARBA" id="ARBA00023010"/>
    </source>
</evidence>
<dbReference type="NCBIfam" id="TIGR00964">
    <property type="entry name" value="secE_bact"/>
    <property type="match status" value="1"/>
</dbReference>
<reference evidence="10 12" key="1">
    <citation type="submission" date="2015-04" db="EMBL/GenBank/DDBJ databases">
        <title>Genome sequence of Kerstersia gyiorum CG1.</title>
        <authorList>
            <person name="Greninger A.L."/>
            <person name="Kozyreva V."/>
            <person name="Chaturvedi V."/>
        </authorList>
    </citation>
    <scope>NUCLEOTIDE SEQUENCE [LARGE SCALE GENOMIC DNA]</scope>
    <source>
        <strain evidence="10 12">CG1</strain>
    </source>
</reference>
<dbReference type="Proteomes" id="UP000292039">
    <property type="component" value="Unassembled WGS sequence"/>
</dbReference>
<feature type="transmembrane region" description="Helical" evidence="9">
    <location>
        <begin position="90"/>
        <end position="111"/>
    </location>
</feature>
<evidence type="ECO:0000256" key="2">
    <source>
        <dbReference type="ARBA" id="ARBA00022448"/>
    </source>
</evidence>
<organism evidence="10 12">
    <name type="scientific">Kerstersia gyiorum</name>
    <dbReference type="NCBI Taxonomy" id="206506"/>
    <lineage>
        <taxon>Bacteria</taxon>
        <taxon>Pseudomonadati</taxon>
        <taxon>Pseudomonadota</taxon>
        <taxon>Betaproteobacteria</taxon>
        <taxon>Burkholderiales</taxon>
        <taxon>Alcaligenaceae</taxon>
        <taxon>Kerstersia</taxon>
    </lineage>
</organism>
<dbReference type="EMBL" id="SGWZ01000001">
    <property type="protein sequence ID" value="RZS73064.1"/>
    <property type="molecule type" value="Genomic_DNA"/>
</dbReference>
<dbReference type="HAMAP" id="MF_00422">
    <property type="entry name" value="SecE"/>
    <property type="match status" value="1"/>
</dbReference>